<dbReference type="Gene3D" id="3.40.190.10">
    <property type="entry name" value="Periplasmic binding protein-like II"/>
    <property type="match status" value="1"/>
</dbReference>
<dbReference type="OrthoDB" id="155872at2"/>
<dbReference type="InterPro" id="IPR000847">
    <property type="entry name" value="LysR_HTH_N"/>
</dbReference>
<dbReference type="InterPro" id="IPR037406">
    <property type="entry name" value="MetR_PBP2"/>
</dbReference>
<keyword evidence="8" id="KW-0804">Transcription</keyword>
<dbReference type="GO" id="GO:0003677">
    <property type="term" value="F:DNA binding"/>
    <property type="evidence" value="ECO:0007669"/>
    <property type="project" value="UniProtKB-KW"/>
</dbReference>
<dbReference type="PROSITE" id="PS50931">
    <property type="entry name" value="HTH_LYSR"/>
    <property type="match status" value="1"/>
</dbReference>
<gene>
    <name evidence="11" type="ORF">DBZ36_12865</name>
</gene>
<dbReference type="Pfam" id="PF00126">
    <property type="entry name" value="HTH_1"/>
    <property type="match status" value="1"/>
</dbReference>
<keyword evidence="4" id="KW-0963">Cytoplasm</keyword>
<keyword evidence="6" id="KW-0805">Transcription regulation</keyword>
<evidence type="ECO:0000256" key="5">
    <source>
        <dbReference type="ARBA" id="ARBA00022605"/>
    </source>
</evidence>
<evidence type="ECO:0000256" key="2">
    <source>
        <dbReference type="ARBA" id="ARBA00009437"/>
    </source>
</evidence>
<dbReference type="Pfam" id="PF03466">
    <property type="entry name" value="LysR_substrate"/>
    <property type="match status" value="1"/>
</dbReference>
<evidence type="ECO:0000256" key="6">
    <source>
        <dbReference type="ARBA" id="ARBA00023015"/>
    </source>
</evidence>
<dbReference type="PANTHER" id="PTHR30346">
    <property type="entry name" value="TRANSCRIPTIONAL DUAL REGULATOR HCAR-RELATED"/>
    <property type="match status" value="1"/>
</dbReference>
<dbReference type="InterPro" id="IPR005119">
    <property type="entry name" value="LysR_subst-bd"/>
</dbReference>
<protein>
    <recommendedName>
        <fullName evidence="3">HTH-type transcriptional regulator MetR</fullName>
    </recommendedName>
</protein>
<evidence type="ECO:0000313" key="12">
    <source>
        <dbReference type="Proteomes" id="UP000286482"/>
    </source>
</evidence>
<feature type="domain" description="HTH lysR-type" evidence="10">
    <location>
        <begin position="2"/>
        <end position="59"/>
    </location>
</feature>
<dbReference type="GO" id="GO:0005737">
    <property type="term" value="C:cytoplasm"/>
    <property type="evidence" value="ECO:0007669"/>
    <property type="project" value="UniProtKB-SubCell"/>
</dbReference>
<evidence type="ECO:0000256" key="9">
    <source>
        <dbReference type="ARBA" id="ARBA00023167"/>
    </source>
</evidence>
<dbReference type="InterPro" id="IPR036388">
    <property type="entry name" value="WH-like_DNA-bd_sf"/>
</dbReference>
<dbReference type="CDD" id="cd08441">
    <property type="entry name" value="PBP2_MetR"/>
    <property type="match status" value="1"/>
</dbReference>
<comment type="subcellular location">
    <subcellularLocation>
        <location evidence="1">Cytoplasm</location>
    </subcellularLocation>
</comment>
<proteinExistence type="inferred from homology"/>
<dbReference type="SUPFAM" id="SSF46785">
    <property type="entry name" value="Winged helix' DNA-binding domain"/>
    <property type="match status" value="1"/>
</dbReference>
<evidence type="ECO:0000256" key="7">
    <source>
        <dbReference type="ARBA" id="ARBA00023125"/>
    </source>
</evidence>
<name>A0A420EBP8_9ALTE</name>
<keyword evidence="7" id="KW-0238">DNA-binding</keyword>
<accession>A0A420EBP8</accession>
<evidence type="ECO:0000256" key="1">
    <source>
        <dbReference type="ARBA" id="ARBA00004496"/>
    </source>
</evidence>
<reference evidence="11 12" key="1">
    <citation type="submission" date="2018-09" db="EMBL/GenBank/DDBJ databases">
        <authorList>
            <person name="Wang Z."/>
        </authorList>
    </citation>
    <scope>NUCLEOTIDE SEQUENCE [LARGE SCALE GENOMIC DNA]</scope>
    <source>
        <strain evidence="11 12">ALS 81</strain>
    </source>
</reference>
<evidence type="ECO:0000256" key="3">
    <source>
        <dbReference type="ARBA" id="ARBA00019365"/>
    </source>
</evidence>
<dbReference type="Gene3D" id="1.10.10.10">
    <property type="entry name" value="Winged helix-like DNA-binding domain superfamily/Winged helix DNA-binding domain"/>
    <property type="match status" value="1"/>
</dbReference>
<dbReference type="InterPro" id="IPR036390">
    <property type="entry name" value="WH_DNA-bd_sf"/>
</dbReference>
<dbReference type="GO" id="GO:0009086">
    <property type="term" value="P:methionine biosynthetic process"/>
    <property type="evidence" value="ECO:0007669"/>
    <property type="project" value="UniProtKB-KW"/>
</dbReference>
<dbReference type="GO" id="GO:0032993">
    <property type="term" value="C:protein-DNA complex"/>
    <property type="evidence" value="ECO:0007669"/>
    <property type="project" value="TreeGrafter"/>
</dbReference>
<keyword evidence="12" id="KW-1185">Reference proteome</keyword>
<dbReference type="RefSeq" id="WP_120355345.1">
    <property type="nucleotide sequence ID" value="NZ_RAQO01000006.1"/>
</dbReference>
<sequence length="308" mass="35087">MLELKHLRTLVMLRETQSLVEAGNRLYMTQSALSHQLKDLETRIGASLFVRKSKPLRFTMAGLKALDLADAILPMVHATEHELHRLVEGEAGRLHLAIECHSCFNWLMPAIDQYRGLWPDVELDFASAFSFDPLPELLDGELDLVITSNPQPSPGVRYEALFRYQPKLALGLDHPLINKAVIEPQDFANETLVSYPVDATRLDLFQLFLKDTPYTPKSIRHVEMTLMMMQLVASGKGVAVLPNWALIDYEKKGYIRTRRLGKEDIWQTLWAAYPSEHANQSYFQSFIDIAKRHCFESLKGIRAAQLSP</sequence>
<dbReference type="GO" id="GO:0003700">
    <property type="term" value="F:DNA-binding transcription factor activity"/>
    <property type="evidence" value="ECO:0007669"/>
    <property type="project" value="InterPro"/>
</dbReference>
<evidence type="ECO:0000259" key="10">
    <source>
        <dbReference type="PROSITE" id="PS50931"/>
    </source>
</evidence>
<evidence type="ECO:0000256" key="8">
    <source>
        <dbReference type="ARBA" id="ARBA00023163"/>
    </source>
</evidence>
<dbReference type="SUPFAM" id="SSF53850">
    <property type="entry name" value="Periplasmic binding protein-like II"/>
    <property type="match status" value="1"/>
</dbReference>
<dbReference type="Proteomes" id="UP000286482">
    <property type="component" value="Unassembled WGS sequence"/>
</dbReference>
<dbReference type="EMBL" id="RAQO01000006">
    <property type="protein sequence ID" value="RKF18120.1"/>
    <property type="molecule type" value="Genomic_DNA"/>
</dbReference>
<dbReference type="PRINTS" id="PR00039">
    <property type="entry name" value="HTHLYSR"/>
</dbReference>
<evidence type="ECO:0000256" key="4">
    <source>
        <dbReference type="ARBA" id="ARBA00022490"/>
    </source>
</evidence>
<dbReference type="PANTHER" id="PTHR30346:SF28">
    <property type="entry name" value="HTH-TYPE TRANSCRIPTIONAL REGULATOR CYNR"/>
    <property type="match status" value="1"/>
</dbReference>
<comment type="similarity">
    <text evidence="2">Belongs to the LysR transcriptional regulatory family.</text>
</comment>
<organism evidence="11 12">
    <name type="scientific">Alginatibacterium sediminis</name>
    <dbReference type="NCBI Taxonomy" id="2164068"/>
    <lineage>
        <taxon>Bacteria</taxon>
        <taxon>Pseudomonadati</taxon>
        <taxon>Pseudomonadota</taxon>
        <taxon>Gammaproteobacteria</taxon>
        <taxon>Alteromonadales</taxon>
        <taxon>Alteromonadaceae</taxon>
        <taxon>Alginatibacterium</taxon>
    </lineage>
</organism>
<evidence type="ECO:0000313" key="11">
    <source>
        <dbReference type="EMBL" id="RKF18120.1"/>
    </source>
</evidence>
<comment type="caution">
    <text evidence="11">The sequence shown here is derived from an EMBL/GenBank/DDBJ whole genome shotgun (WGS) entry which is preliminary data.</text>
</comment>
<keyword evidence="5" id="KW-0028">Amino-acid biosynthesis</keyword>
<dbReference type="AlphaFoldDB" id="A0A420EBP8"/>
<keyword evidence="9" id="KW-0486">Methionine biosynthesis</keyword>